<evidence type="ECO:0000256" key="1">
    <source>
        <dbReference type="ARBA" id="ARBA00022801"/>
    </source>
</evidence>
<dbReference type="AlphaFoldDB" id="J0LIB5"/>
<dbReference type="Proteomes" id="UP000006514">
    <property type="component" value="Unassembled WGS sequence"/>
</dbReference>
<dbReference type="PANTHER" id="PTHR11113:SF14">
    <property type="entry name" value="N-ACETYLGLUCOSAMINE-6-PHOSPHATE DEACETYLASE"/>
    <property type="match status" value="1"/>
</dbReference>
<dbReference type="InterPro" id="IPR032466">
    <property type="entry name" value="Metal_Hydrolase"/>
</dbReference>
<dbReference type="SUPFAM" id="SSF51556">
    <property type="entry name" value="Metallo-dependent hydrolases"/>
    <property type="match status" value="1"/>
</dbReference>
<dbReference type="KEGG" id="adl:AURDEDRAFT_187894"/>
<protein>
    <submittedName>
        <fullName evidence="3">Composite domain of metallo-dependent hydrolase</fullName>
    </submittedName>
</protein>
<reference evidence="4" key="1">
    <citation type="journal article" date="2012" name="Science">
        <title>The Paleozoic origin of enzymatic lignin decomposition reconstructed from 31 fungal genomes.</title>
        <authorList>
            <person name="Floudas D."/>
            <person name="Binder M."/>
            <person name="Riley R."/>
            <person name="Barry K."/>
            <person name="Blanchette R.A."/>
            <person name="Henrissat B."/>
            <person name="Martinez A.T."/>
            <person name="Otillar R."/>
            <person name="Spatafora J.W."/>
            <person name="Yadav J.S."/>
            <person name="Aerts A."/>
            <person name="Benoit I."/>
            <person name="Boyd A."/>
            <person name="Carlson A."/>
            <person name="Copeland A."/>
            <person name="Coutinho P.M."/>
            <person name="de Vries R.P."/>
            <person name="Ferreira P."/>
            <person name="Findley K."/>
            <person name="Foster B."/>
            <person name="Gaskell J."/>
            <person name="Glotzer D."/>
            <person name="Gorecki P."/>
            <person name="Heitman J."/>
            <person name="Hesse C."/>
            <person name="Hori C."/>
            <person name="Igarashi K."/>
            <person name="Jurgens J.A."/>
            <person name="Kallen N."/>
            <person name="Kersten P."/>
            <person name="Kohler A."/>
            <person name="Kuees U."/>
            <person name="Kumar T.K.A."/>
            <person name="Kuo A."/>
            <person name="LaButti K."/>
            <person name="Larrondo L.F."/>
            <person name="Lindquist E."/>
            <person name="Ling A."/>
            <person name="Lombard V."/>
            <person name="Lucas S."/>
            <person name="Lundell T."/>
            <person name="Martin R."/>
            <person name="McLaughlin D.J."/>
            <person name="Morgenstern I."/>
            <person name="Morin E."/>
            <person name="Murat C."/>
            <person name="Nagy L.G."/>
            <person name="Nolan M."/>
            <person name="Ohm R.A."/>
            <person name="Patyshakuliyeva A."/>
            <person name="Rokas A."/>
            <person name="Ruiz-Duenas F.J."/>
            <person name="Sabat G."/>
            <person name="Salamov A."/>
            <person name="Samejima M."/>
            <person name="Schmutz J."/>
            <person name="Slot J.C."/>
            <person name="St John F."/>
            <person name="Stenlid J."/>
            <person name="Sun H."/>
            <person name="Sun S."/>
            <person name="Syed K."/>
            <person name="Tsang A."/>
            <person name="Wiebenga A."/>
            <person name="Young D."/>
            <person name="Pisabarro A."/>
            <person name="Eastwood D.C."/>
            <person name="Martin F."/>
            <person name="Cullen D."/>
            <person name="Grigoriev I.V."/>
            <person name="Hibbett D.S."/>
        </authorList>
    </citation>
    <scope>NUCLEOTIDE SEQUENCE [LARGE SCALE GENOMIC DNA]</scope>
    <source>
        <strain evidence="4">TFB10046</strain>
    </source>
</reference>
<dbReference type="InterPro" id="IPR011059">
    <property type="entry name" value="Metal-dep_hydrolase_composite"/>
</dbReference>
<dbReference type="SUPFAM" id="SSF51338">
    <property type="entry name" value="Composite domain of metallo-dependent hydrolases"/>
    <property type="match status" value="1"/>
</dbReference>
<keyword evidence="1 3" id="KW-0378">Hydrolase</keyword>
<accession>J0LIB5</accession>
<evidence type="ECO:0000313" key="3">
    <source>
        <dbReference type="EMBL" id="EJD37990.1"/>
    </source>
</evidence>
<dbReference type="OrthoDB" id="10258955at2759"/>
<dbReference type="Pfam" id="PF01979">
    <property type="entry name" value="Amidohydro_1"/>
    <property type="match status" value="1"/>
</dbReference>
<dbReference type="InParanoid" id="J0LIB5"/>
<dbReference type="PANTHER" id="PTHR11113">
    <property type="entry name" value="N-ACETYLGLUCOSAMINE-6-PHOSPHATE DEACETYLASE"/>
    <property type="match status" value="1"/>
</dbReference>
<evidence type="ECO:0000259" key="2">
    <source>
        <dbReference type="Pfam" id="PF01979"/>
    </source>
</evidence>
<dbReference type="EMBL" id="JH687832">
    <property type="protein sequence ID" value="EJD37990.1"/>
    <property type="molecule type" value="Genomic_DNA"/>
</dbReference>
<dbReference type="Gene3D" id="3.20.20.140">
    <property type="entry name" value="Metal-dependent hydrolases"/>
    <property type="match status" value="2"/>
</dbReference>
<sequence length="947" mass="101038">MDAKLPPYTTARAAPRPQFARLAALVALALIGSASFLFNVGSSAAGGTAHTVPINAQAILATCAALHAPVEVPRNFAARDRSDRFEEGTKATLIKNATIWTGNDDGKEIIRGDILLDGGVIRHVGKFSRSLLPESAVFNVVDAKGGWVTPGQVIGLKLAIVDLHSHIGVGSSPHLNGASDTNSRHGITQPWLRALDGLNTHDASFELSISGGVTSSLILPGSANAIGKWRGQGFPIKLRATKERSPFSKLIEPAFTFNGSGIEPVYPPRWRYLKQACGENPSRVYSGTRMDNIYSMRAAYNEARKVKEKQDEYCLNAQAGQWNDLGEFPESLQWEALVEVLRGRVKVNNHCYEAVDLDGIVRLANEFHFHIEAFHHAHETYLVPDLLKKMYGGPPASALFATHARYKREAYRGSEFAPKILHDNGLRVVMKSDHPVLDSRFLLFEAQQAHFYGLPWNVALASVTTTPADLLGLSHRIGSIRKGHDADIVLWDTHPLVLPATPRQVFIDGIPQLKHDKLPESKPAELQNLPKTPDFEEEAKAAVEYEGLPPLTPKKSVKGAVLFTNVATVWNHEGAEFTAQSLSRPSNVVVRAGKVECVGACAQFAGQAEETVDLAGGALAPSLITYGSTVGLQEIPAESTMSDGSAPDALRGPIPDIVGGDGTLIRAVDGLQFAGRDALIAYLSGVSTAVTAPVHSGLIGGLSVAFSLGAPYKLAKGAVQKRVVALHASINKGSAVSISTQISALRRLLLGNGPGDAGKYFKLASGGGIPLVVDVHGADEIATLLELKAEVEKALDGKIKLVLAGATEAHLVAPEIAAADVGVFITRTRPFPSQWSQRRLLPGQPLSDRNAVEVLLAHNVTVAVGEGDKALTRNARFDLGWIYHESAGRLSKKDVIALATSNAASLLGLEDALSTGDMVVYRGGDIFELSAKAVGTVSGNRGLVDIF</sequence>
<organism evidence="3 4">
    <name type="scientific">Auricularia subglabra (strain TFB-10046 / SS5)</name>
    <name type="common">White-rot fungus</name>
    <name type="synonym">Auricularia delicata (strain TFB10046)</name>
    <dbReference type="NCBI Taxonomy" id="717982"/>
    <lineage>
        <taxon>Eukaryota</taxon>
        <taxon>Fungi</taxon>
        <taxon>Dikarya</taxon>
        <taxon>Basidiomycota</taxon>
        <taxon>Agaricomycotina</taxon>
        <taxon>Agaricomycetes</taxon>
        <taxon>Auriculariales</taxon>
        <taxon>Auriculariaceae</taxon>
        <taxon>Auricularia</taxon>
    </lineage>
</organism>
<gene>
    <name evidence="3" type="ORF">AURDEDRAFT_187894</name>
</gene>
<dbReference type="Gene3D" id="2.30.40.10">
    <property type="entry name" value="Urease, subunit C, domain 1"/>
    <property type="match status" value="1"/>
</dbReference>
<name>J0LIB5_AURST</name>
<dbReference type="GO" id="GO:0006046">
    <property type="term" value="P:N-acetylglucosamine catabolic process"/>
    <property type="evidence" value="ECO:0007669"/>
    <property type="project" value="TreeGrafter"/>
</dbReference>
<evidence type="ECO:0000313" key="4">
    <source>
        <dbReference type="Proteomes" id="UP000006514"/>
    </source>
</evidence>
<feature type="domain" description="Amidohydrolase-related" evidence="2">
    <location>
        <begin position="414"/>
        <end position="501"/>
    </location>
</feature>
<dbReference type="InterPro" id="IPR006680">
    <property type="entry name" value="Amidohydro-rel"/>
</dbReference>
<dbReference type="GO" id="GO:0008448">
    <property type="term" value="F:N-acetylglucosamine-6-phosphate deacetylase activity"/>
    <property type="evidence" value="ECO:0007669"/>
    <property type="project" value="TreeGrafter"/>
</dbReference>
<dbReference type="eggNOG" id="ENOG502QQ9Z">
    <property type="taxonomic scope" value="Eukaryota"/>
</dbReference>
<keyword evidence="4" id="KW-1185">Reference proteome</keyword>
<proteinExistence type="predicted"/>
<dbReference type="OMA" id="ATIWIGE"/>